<dbReference type="PROSITE" id="PS50088">
    <property type="entry name" value="ANK_REPEAT"/>
    <property type="match status" value="2"/>
</dbReference>
<dbReference type="PIRSF" id="PIRSF001220">
    <property type="entry name" value="L-ASNase_gatD"/>
    <property type="match status" value="1"/>
</dbReference>
<dbReference type="SMART" id="SM00870">
    <property type="entry name" value="Asparaginase"/>
    <property type="match status" value="1"/>
</dbReference>
<accession>A0A5N5T5N7</accession>
<dbReference type="SUPFAM" id="SSF53774">
    <property type="entry name" value="Glutaminase/Asparaginase"/>
    <property type="match status" value="1"/>
</dbReference>
<evidence type="ECO:0000256" key="8">
    <source>
        <dbReference type="PROSITE-ProRule" id="PRU10100"/>
    </source>
</evidence>
<dbReference type="PROSITE" id="PS51732">
    <property type="entry name" value="ASN_GLN_ASE_3"/>
    <property type="match status" value="1"/>
</dbReference>
<feature type="active site" evidence="8">
    <location>
        <position position="99"/>
    </location>
</feature>
<dbReference type="PRINTS" id="PR00139">
    <property type="entry name" value="ASNGLNASE"/>
</dbReference>
<dbReference type="InterPro" id="IPR027473">
    <property type="entry name" value="L-asparaginase_C"/>
</dbReference>
<dbReference type="PANTHER" id="PTHR11707">
    <property type="entry name" value="L-ASPARAGINASE"/>
    <property type="match status" value="1"/>
</dbReference>
<proteinExistence type="inferred from homology"/>
<keyword evidence="12" id="KW-1185">Reference proteome</keyword>
<dbReference type="SUPFAM" id="SSF48403">
    <property type="entry name" value="Ankyrin repeat"/>
    <property type="match status" value="1"/>
</dbReference>
<evidence type="ECO:0000256" key="1">
    <source>
        <dbReference type="ARBA" id="ARBA00012920"/>
    </source>
</evidence>
<dbReference type="InterPro" id="IPR027475">
    <property type="entry name" value="Asparaginase/glutaminase_AS2"/>
</dbReference>
<evidence type="ECO:0000256" key="6">
    <source>
        <dbReference type="PIRSR" id="PIRSR001220-2"/>
    </source>
</evidence>
<dbReference type="PIRSF" id="PIRSF500176">
    <property type="entry name" value="L_ASNase"/>
    <property type="match status" value="1"/>
</dbReference>
<dbReference type="InterPro" id="IPR006034">
    <property type="entry name" value="Asparaginase/glutaminase-like"/>
</dbReference>
<dbReference type="FunFam" id="3.40.50.1170:FF:000003">
    <property type="entry name" value="60 kDa lysophospholipase"/>
    <property type="match status" value="1"/>
</dbReference>
<dbReference type="InterPro" id="IPR040919">
    <property type="entry name" value="Asparaginase_C"/>
</dbReference>
<feature type="binding site" evidence="6">
    <location>
        <begin position="99"/>
        <end position="100"/>
    </location>
    <ligand>
        <name>substrate</name>
    </ligand>
</feature>
<keyword evidence="4 7" id="KW-0040">ANK repeat</keyword>
<feature type="domain" description="L-asparaginase N-terminal" evidence="9">
    <location>
        <begin position="51"/>
        <end position="200"/>
    </location>
</feature>
<evidence type="ECO:0000256" key="3">
    <source>
        <dbReference type="ARBA" id="ARBA00022801"/>
    </source>
</evidence>
<evidence type="ECO:0000256" key="5">
    <source>
        <dbReference type="ARBA" id="ARBA00061199"/>
    </source>
</evidence>
<evidence type="ECO:0000259" key="9">
    <source>
        <dbReference type="Pfam" id="PF00710"/>
    </source>
</evidence>
<feature type="binding site" evidence="6">
    <location>
        <position position="68"/>
    </location>
    <ligand>
        <name>substrate</name>
    </ligand>
</feature>
<dbReference type="Gene3D" id="1.25.40.20">
    <property type="entry name" value="Ankyrin repeat-containing domain"/>
    <property type="match status" value="2"/>
</dbReference>
<dbReference type="InterPro" id="IPR027474">
    <property type="entry name" value="L-asparaginase_N"/>
</dbReference>
<dbReference type="InterPro" id="IPR041725">
    <property type="entry name" value="L-asparaginase_I"/>
</dbReference>
<dbReference type="Pfam" id="PF12796">
    <property type="entry name" value="Ank_2"/>
    <property type="match status" value="2"/>
</dbReference>
<feature type="repeat" description="ANK" evidence="7">
    <location>
        <begin position="513"/>
        <end position="545"/>
    </location>
</feature>
<evidence type="ECO:0000259" key="10">
    <source>
        <dbReference type="Pfam" id="PF17763"/>
    </source>
</evidence>
<dbReference type="GO" id="GO:0009066">
    <property type="term" value="P:aspartate family amino acid metabolic process"/>
    <property type="evidence" value="ECO:0007669"/>
    <property type="project" value="UniProtKB-ARBA"/>
</dbReference>
<evidence type="ECO:0000256" key="2">
    <source>
        <dbReference type="ARBA" id="ARBA00022737"/>
    </source>
</evidence>
<dbReference type="FunFam" id="3.40.50.40:FF:000001">
    <property type="entry name" value="L-asparaginase 1"/>
    <property type="match status" value="1"/>
</dbReference>
<feature type="repeat" description="ANK" evidence="7">
    <location>
        <begin position="414"/>
        <end position="446"/>
    </location>
</feature>
<evidence type="ECO:0000256" key="7">
    <source>
        <dbReference type="PROSITE-ProRule" id="PRU00023"/>
    </source>
</evidence>
<dbReference type="InterPro" id="IPR036770">
    <property type="entry name" value="Ankyrin_rpt-contain_sf"/>
</dbReference>
<comment type="similarity">
    <text evidence="5">In the N-terminal section; belongs to the asparaginase 1 family.</text>
</comment>
<protein>
    <recommendedName>
        <fullName evidence="1">asparaginase</fullName>
        <ecNumber evidence="1">3.5.1.1</ecNumber>
    </recommendedName>
</protein>
<dbReference type="PROSITE" id="PS00917">
    <property type="entry name" value="ASN_GLN_ASE_2"/>
    <property type="match status" value="1"/>
</dbReference>
<keyword evidence="3" id="KW-0378">Hydrolase</keyword>
<dbReference type="InterPro" id="IPR006033">
    <property type="entry name" value="AsnA_fam"/>
</dbReference>
<keyword evidence="2" id="KW-0677">Repeat</keyword>
<dbReference type="Pfam" id="PF17763">
    <property type="entry name" value="Asparaginase_C"/>
    <property type="match status" value="1"/>
</dbReference>
<dbReference type="EC" id="3.5.1.1" evidence="1"/>
<dbReference type="InterPro" id="IPR036152">
    <property type="entry name" value="Asp/glu_Ase-like_sf"/>
</dbReference>
<dbReference type="InterPro" id="IPR037152">
    <property type="entry name" value="L-asparaginase_N_sf"/>
</dbReference>
<dbReference type="Pfam" id="PF00710">
    <property type="entry name" value="Asparaginase"/>
    <property type="match status" value="1"/>
</dbReference>
<dbReference type="NCBIfam" id="TIGR00519">
    <property type="entry name" value="asnASE_I"/>
    <property type="match status" value="1"/>
</dbReference>
<evidence type="ECO:0000256" key="4">
    <source>
        <dbReference type="ARBA" id="ARBA00023043"/>
    </source>
</evidence>
<feature type="domain" description="Asparaginase/glutaminase C-terminal" evidence="10">
    <location>
        <begin position="221"/>
        <end position="333"/>
    </location>
</feature>
<dbReference type="AlphaFoldDB" id="A0A5N5T5N7"/>
<comment type="caution">
    <text evidence="11">The sequence shown here is derived from an EMBL/GenBank/DDBJ whole genome shotgun (WGS) entry which is preliminary data.</text>
</comment>
<gene>
    <name evidence="11" type="primary">ASPG_1</name>
    <name evidence="11" type="ORF">Anas_14010</name>
</gene>
<dbReference type="Proteomes" id="UP000326759">
    <property type="component" value="Unassembled WGS sequence"/>
</dbReference>
<dbReference type="Gene3D" id="3.40.50.40">
    <property type="match status" value="1"/>
</dbReference>
<dbReference type="OrthoDB" id="542841at2759"/>
<dbReference type="SMART" id="SM00248">
    <property type="entry name" value="ANK"/>
    <property type="match status" value="4"/>
</dbReference>
<dbReference type="CDD" id="cd08963">
    <property type="entry name" value="L-asparaginase_I"/>
    <property type="match status" value="1"/>
</dbReference>
<dbReference type="PROSITE" id="PS50297">
    <property type="entry name" value="ANK_REP_REGION"/>
    <property type="match status" value="1"/>
</dbReference>
<evidence type="ECO:0000313" key="12">
    <source>
        <dbReference type="Proteomes" id="UP000326759"/>
    </source>
</evidence>
<evidence type="ECO:0000313" key="11">
    <source>
        <dbReference type="EMBL" id="KAB7501934.1"/>
    </source>
</evidence>
<dbReference type="InterPro" id="IPR002110">
    <property type="entry name" value="Ankyrin_rpt"/>
</dbReference>
<sequence length="588" mass="65285">MMNNERGKLAPIPRAMESCLRLYPHMHDAAYAAKRFSGHKLPPLVLPSSREKNRILYWVYEYNPLLDSSDMTMDDWIRVAMDIKREYENFDGFVVLHGTDTLAYTASALSFMMENLGKPIIITGSQIPLFETRSDGRDNFIGSVIVAGLYPIPEVTVFFNNKLYRGNRTVKVSTGSLDAFDSPNLSPLALAGISIQVDYRLIFHPKSIAKFEVTDQLNRHIGLLRLFPSISAETVRTLLQPPTAGAVLQTYGSGNIPSNRKDLLEILKEATSRGVLIVNITQCSHGGVEAIYETGEILRDAGVFPGFDMTPEAALTKLSYITGKDWDWETKCKMLMQNIRGELTSLNEDENDCGSTGILSILTKALQLSDSAEVEQVKEMMVPTLFFNAVSNCDLEKLKELLPYIRDINYTITGGITALHVAVSEGDEDVVRWLLENGASVHLRDSNGHTPLWYAVEKDNMSIIFLLRKTGAHLVEPLLFLGETIVTAGGNNNLTRLRSLEAAGCDMSLTDVCSRTGLHAACTMGNSEVVQFLLSCNVPTELKDKNDLTPTMCAEMNGFDYLVQLIEQYSMLKTNVLQSSRRIGAVKE</sequence>
<dbReference type="EMBL" id="SEYY01009030">
    <property type="protein sequence ID" value="KAB7501934.1"/>
    <property type="molecule type" value="Genomic_DNA"/>
</dbReference>
<dbReference type="GO" id="GO:0004067">
    <property type="term" value="F:asparaginase activity"/>
    <property type="evidence" value="ECO:0007669"/>
    <property type="project" value="UniProtKB-UniRule"/>
</dbReference>
<name>A0A5N5T5N7_9CRUS</name>
<organism evidence="11 12">
    <name type="scientific">Armadillidium nasatum</name>
    <dbReference type="NCBI Taxonomy" id="96803"/>
    <lineage>
        <taxon>Eukaryota</taxon>
        <taxon>Metazoa</taxon>
        <taxon>Ecdysozoa</taxon>
        <taxon>Arthropoda</taxon>
        <taxon>Crustacea</taxon>
        <taxon>Multicrustacea</taxon>
        <taxon>Malacostraca</taxon>
        <taxon>Eumalacostraca</taxon>
        <taxon>Peracarida</taxon>
        <taxon>Isopoda</taxon>
        <taxon>Oniscidea</taxon>
        <taxon>Crinocheta</taxon>
        <taxon>Armadillidiidae</taxon>
        <taxon>Armadillidium</taxon>
    </lineage>
</organism>
<dbReference type="Gene3D" id="3.40.50.1170">
    <property type="entry name" value="L-asparaginase, N-terminal domain"/>
    <property type="match status" value="1"/>
</dbReference>
<reference evidence="11 12" key="1">
    <citation type="journal article" date="2019" name="PLoS Biol.">
        <title>Sex chromosomes control vertical transmission of feminizing Wolbachia symbionts in an isopod.</title>
        <authorList>
            <person name="Becking T."/>
            <person name="Chebbi M.A."/>
            <person name="Giraud I."/>
            <person name="Moumen B."/>
            <person name="Laverre T."/>
            <person name="Caubet Y."/>
            <person name="Peccoud J."/>
            <person name="Gilbert C."/>
            <person name="Cordaux R."/>
        </authorList>
    </citation>
    <scope>NUCLEOTIDE SEQUENCE [LARGE SCALE GENOMIC DNA]</scope>
    <source>
        <strain evidence="11">ANa2</strain>
        <tissue evidence="11">Whole body excluding digestive tract and cuticle</tissue>
    </source>
</reference>
<dbReference type="PANTHER" id="PTHR11707:SF28">
    <property type="entry name" value="60 KDA LYSOPHOSPHOLIPASE"/>
    <property type="match status" value="1"/>
</dbReference>